<dbReference type="Proteomes" id="UP000541470">
    <property type="component" value="Unassembled WGS sequence"/>
</dbReference>
<sequence>MAKDGDSSNKIADADADTASANSEKTERREIKGGIPYTASPGVFKKALETIITAERPDKFNPNFMETILGIRGGAARAVPPLFKKMQFIGADGTPTPLYSKFKTEGGRSQAAFEALKSAFGELFKRNEYIYRADEGAVKDVLVEITGLKRNDPIIRQMQATFDSIRSFIDSEPSKVNDERHDENSTSLNQSAAEHAGAKLKLGLSYQINIVLPETENIAVFNAIFKSLRENLLR</sequence>
<dbReference type="Pfam" id="PF17278">
    <property type="entry name" value="DUF5343"/>
    <property type="match status" value="1"/>
</dbReference>
<organism evidence="2 3">
    <name type="scientific">Rhizobium terricola</name>
    <dbReference type="NCBI Taxonomy" id="2728849"/>
    <lineage>
        <taxon>Bacteria</taxon>
        <taxon>Pseudomonadati</taxon>
        <taxon>Pseudomonadota</taxon>
        <taxon>Alphaproteobacteria</taxon>
        <taxon>Hyphomicrobiales</taxon>
        <taxon>Rhizobiaceae</taxon>
        <taxon>Rhizobium/Agrobacterium group</taxon>
        <taxon>Rhizobium</taxon>
    </lineage>
</organism>
<dbReference type="RefSeq" id="WP_169590035.1">
    <property type="nucleotide sequence ID" value="NZ_JABBGK010000002.1"/>
</dbReference>
<evidence type="ECO:0000313" key="2">
    <source>
        <dbReference type="EMBL" id="NML74534.1"/>
    </source>
</evidence>
<evidence type="ECO:0000313" key="3">
    <source>
        <dbReference type="Proteomes" id="UP000541470"/>
    </source>
</evidence>
<proteinExistence type="predicted"/>
<dbReference type="InterPro" id="IPR035235">
    <property type="entry name" value="DUF5343"/>
</dbReference>
<feature type="compositionally biased region" description="Basic and acidic residues" evidence="1">
    <location>
        <begin position="173"/>
        <end position="184"/>
    </location>
</feature>
<evidence type="ECO:0000256" key="1">
    <source>
        <dbReference type="SAM" id="MobiDB-lite"/>
    </source>
</evidence>
<feature type="region of interest" description="Disordered" evidence="1">
    <location>
        <begin position="1"/>
        <end position="34"/>
    </location>
</feature>
<gene>
    <name evidence="2" type="ORF">HHL25_10410</name>
</gene>
<dbReference type="EMBL" id="JABBGK010000002">
    <property type="protein sequence ID" value="NML74534.1"/>
    <property type="molecule type" value="Genomic_DNA"/>
</dbReference>
<dbReference type="AlphaFoldDB" id="A0A7Y0FWC8"/>
<accession>A0A7Y0FWC8</accession>
<comment type="caution">
    <text evidence="2">The sequence shown here is derived from an EMBL/GenBank/DDBJ whole genome shotgun (WGS) entry which is preliminary data.</text>
</comment>
<keyword evidence="3" id="KW-1185">Reference proteome</keyword>
<protein>
    <submittedName>
        <fullName evidence="2">DUF5343 domain-containing protein</fullName>
    </submittedName>
</protein>
<feature type="region of interest" description="Disordered" evidence="1">
    <location>
        <begin position="173"/>
        <end position="192"/>
    </location>
</feature>
<reference evidence="2 3" key="1">
    <citation type="submission" date="2020-04" db="EMBL/GenBank/DDBJ databases">
        <title>Rhizobium sp. S-51 isolated from soil.</title>
        <authorList>
            <person name="Dahal R.H."/>
        </authorList>
    </citation>
    <scope>NUCLEOTIDE SEQUENCE [LARGE SCALE GENOMIC DNA]</scope>
    <source>
        <strain evidence="2 3">S-51</strain>
    </source>
</reference>
<name>A0A7Y0FWC8_9HYPH</name>